<gene>
    <name evidence="1" type="ORF">MLD38_002705</name>
</gene>
<dbReference type="EMBL" id="CM042881">
    <property type="protein sequence ID" value="KAI4384574.1"/>
    <property type="molecule type" value="Genomic_DNA"/>
</dbReference>
<sequence length="185" mass="20221">MQGTRFTESSALQIDRHDGFFSKLLSKESSAANSSSRVLYYDGAVRAVPFTWETCPGTPKRLPPSPCSFESAAHAYNLKPFLTPPPYYFGLRGSQFSETGFEVKLPKGPRFYGFLLRKLRQKRSAVSPTCSSSSKSSSSTASSPPTARKNKIFRGRHVLFLCSRSDSDHGDAVGQEKGGPVTGPE</sequence>
<protein>
    <submittedName>
        <fullName evidence="1">Uncharacterized protein</fullName>
    </submittedName>
</protein>
<name>A0ACB9S3Z8_9MYRT</name>
<proteinExistence type="predicted"/>
<evidence type="ECO:0000313" key="2">
    <source>
        <dbReference type="Proteomes" id="UP001057402"/>
    </source>
</evidence>
<evidence type="ECO:0000313" key="1">
    <source>
        <dbReference type="EMBL" id="KAI4384574.1"/>
    </source>
</evidence>
<reference evidence="2" key="1">
    <citation type="journal article" date="2023" name="Front. Plant Sci.">
        <title>Chromosomal-level genome assembly of Melastoma candidum provides insights into trichome evolution.</title>
        <authorList>
            <person name="Zhong Y."/>
            <person name="Wu W."/>
            <person name="Sun C."/>
            <person name="Zou P."/>
            <person name="Liu Y."/>
            <person name="Dai S."/>
            <person name="Zhou R."/>
        </authorList>
    </citation>
    <scope>NUCLEOTIDE SEQUENCE [LARGE SCALE GENOMIC DNA]</scope>
</reference>
<dbReference type="Proteomes" id="UP001057402">
    <property type="component" value="Chromosome 2"/>
</dbReference>
<organism evidence="1 2">
    <name type="scientific">Melastoma candidum</name>
    <dbReference type="NCBI Taxonomy" id="119954"/>
    <lineage>
        <taxon>Eukaryota</taxon>
        <taxon>Viridiplantae</taxon>
        <taxon>Streptophyta</taxon>
        <taxon>Embryophyta</taxon>
        <taxon>Tracheophyta</taxon>
        <taxon>Spermatophyta</taxon>
        <taxon>Magnoliopsida</taxon>
        <taxon>eudicotyledons</taxon>
        <taxon>Gunneridae</taxon>
        <taxon>Pentapetalae</taxon>
        <taxon>rosids</taxon>
        <taxon>malvids</taxon>
        <taxon>Myrtales</taxon>
        <taxon>Melastomataceae</taxon>
        <taxon>Melastomatoideae</taxon>
        <taxon>Melastomateae</taxon>
        <taxon>Melastoma</taxon>
    </lineage>
</organism>
<comment type="caution">
    <text evidence="1">The sequence shown here is derived from an EMBL/GenBank/DDBJ whole genome shotgun (WGS) entry which is preliminary data.</text>
</comment>
<accession>A0ACB9S3Z8</accession>
<keyword evidence="2" id="KW-1185">Reference proteome</keyword>